<reference evidence="3" key="1">
    <citation type="submission" date="2011-09" db="EMBL/GenBank/DDBJ databases">
        <title>The permanent draft genome of Mucilaginibacter paludis DSM 18603.</title>
        <authorList>
            <consortium name="US DOE Joint Genome Institute (JGI-PGF)"/>
            <person name="Lucas S."/>
            <person name="Han J."/>
            <person name="Lapidus A."/>
            <person name="Bruce D."/>
            <person name="Goodwin L."/>
            <person name="Pitluck S."/>
            <person name="Peters L."/>
            <person name="Kyrpides N."/>
            <person name="Mavromatis K."/>
            <person name="Ivanova N."/>
            <person name="Mikhailova N."/>
            <person name="Held B."/>
            <person name="Detter J.C."/>
            <person name="Tapia R."/>
            <person name="Han C."/>
            <person name="Land M."/>
            <person name="Hauser L."/>
            <person name="Markowitz V."/>
            <person name="Cheng J.-F."/>
            <person name="Hugenholtz P."/>
            <person name="Woyke T."/>
            <person name="Wu D."/>
            <person name="Tindall B."/>
            <person name="Brambilla E."/>
            <person name="Klenk H.-P."/>
            <person name="Eisen J.A."/>
        </authorList>
    </citation>
    <scope>NUCLEOTIDE SEQUENCE [LARGE SCALE GENOMIC DNA]</scope>
    <source>
        <strain evidence="3">DSM 18603</strain>
    </source>
</reference>
<feature type="transmembrane region" description="Helical" evidence="1">
    <location>
        <begin position="94"/>
        <end position="112"/>
    </location>
</feature>
<accession>H1YIF4</accession>
<feature type="transmembrane region" description="Helical" evidence="1">
    <location>
        <begin position="252"/>
        <end position="273"/>
    </location>
</feature>
<proteinExistence type="predicted"/>
<protein>
    <submittedName>
        <fullName evidence="3">Peptidase M56 BlaR1</fullName>
    </submittedName>
</protein>
<dbReference type="InterPro" id="IPR037066">
    <property type="entry name" value="Plug_dom_sf"/>
</dbReference>
<dbReference type="eggNOG" id="COG4219">
    <property type="taxonomic scope" value="Bacteria"/>
</dbReference>
<evidence type="ECO:0000259" key="2">
    <source>
        <dbReference type="Pfam" id="PF05569"/>
    </source>
</evidence>
<keyword evidence="4" id="KW-1185">Reference proteome</keyword>
<keyword evidence="1" id="KW-0472">Membrane</keyword>
<feature type="domain" description="Peptidase M56" evidence="2">
    <location>
        <begin position="143"/>
        <end position="242"/>
    </location>
</feature>
<feature type="transmembrane region" description="Helical" evidence="1">
    <location>
        <begin position="6"/>
        <end position="24"/>
    </location>
</feature>
<organism evidence="3 4">
    <name type="scientific">Mucilaginibacter paludis DSM 18603</name>
    <dbReference type="NCBI Taxonomy" id="714943"/>
    <lineage>
        <taxon>Bacteria</taxon>
        <taxon>Pseudomonadati</taxon>
        <taxon>Bacteroidota</taxon>
        <taxon>Sphingobacteriia</taxon>
        <taxon>Sphingobacteriales</taxon>
        <taxon>Sphingobacteriaceae</taxon>
        <taxon>Mucilaginibacter</taxon>
    </lineage>
</organism>
<dbReference type="PANTHER" id="PTHR34978">
    <property type="entry name" value="POSSIBLE SENSOR-TRANSDUCER PROTEIN BLAR"/>
    <property type="match status" value="1"/>
</dbReference>
<dbReference type="EMBL" id="CM001403">
    <property type="protein sequence ID" value="EHQ27567.1"/>
    <property type="molecule type" value="Genomic_DNA"/>
</dbReference>
<keyword evidence="1" id="KW-0812">Transmembrane</keyword>
<dbReference type="Pfam" id="PF05569">
    <property type="entry name" value="Peptidase_M56"/>
    <property type="match status" value="1"/>
</dbReference>
<dbReference type="STRING" id="714943.Mucpa_3468"/>
<dbReference type="AlphaFoldDB" id="H1YIF4"/>
<evidence type="ECO:0000256" key="1">
    <source>
        <dbReference type="SAM" id="Phobius"/>
    </source>
</evidence>
<dbReference type="InterPro" id="IPR052173">
    <property type="entry name" value="Beta-lactam_resp_regulator"/>
</dbReference>
<gene>
    <name evidence="3" type="ORF">Mucpa_3468</name>
</gene>
<dbReference type="Proteomes" id="UP000002774">
    <property type="component" value="Chromosome"/>
</dbReference>
<evidence type="ECO:0000313" key="3">
    <source>
        <dbReference type="EMBL" id="EHQ27567.1"/>
    </source>
</evidence>
<evidence type="ECO:0000313" key="4">
    <source>
        <dbReference type="Proteomes" id="UP000002774"/>
    </source>
</evidence>
<dbReference type="Gene3D" id="2.170.130.10">
    <property type="entry name" value="TonB-dependent receptor, plug domain"/>
    <property type="match status" value="1"/>
</dbReference>
<dbReference type="PANTHER" id="PTHR34978:SF3">
    <property type="entry name" value="SLR0241 PROTEIN"/>
    <property type="match status" value="1"/>
</dbReference>
<name>H1YIF4_9SPHI</name>
<dbReference type="InterPro" id="IPR008756">
    <property type="entry name" value="Peptidase_M56"/>
</dbReference>
<keyword evidence="1" id="KW-1133">Transmembrane helix</keyword>
<dbReference type="HOGENOM" id="CLU_013798_1_1_10"/>
<sequence length="489" mass="54775">MTWWHYLLLVNLYLALFWGFYKALLLRETFFQLNRVYLIASSLLSFIIPLVQSEWLRRLFITQRVHQTIYAAVNPQLIYQVKAGENTVITLGNIFIAIYIAGAAILSIRLIFQLSLLKKLGHHAQDAPAFSFFKKIHVSEELANRHTIFEHEKVHTRQWHSADVLFIEMVMIINWFNPVVYLYRRAIKHVHEFIADRKAIEAGTPTADYALMLLSQSFGVDAHQLTSNFLNHSLLKERIMMLNQDDSKRRALLKYGLSAPLFAIMLIFSAATINHSKLIGVINKKTEQAFSINARQIGHQISGGESTVSIAGSSISKQALRSSKGILKTKGLIVINPDFQHGQTKPGQSQTTQVQSVIQEVEREGSQNGIQTLTVAGGQPAEARVAPASDTVPARFKTSSQKVMTYKARRDSLNTGGAARQYVSAEVISSHEPIILLDGKPLTKAEMNSIKPENIENICVFKGESARQFGENAIQNGAIIIRTKGLKNL</sequence>